<organism evidence="3 4">
    <name type="scientific">Rhizorhabdus wittichii (strain DSM 6014 / CCUG 31198 / JCM 15750 / NBRC 105917 / EY 4224 / RW1)</name>
    <name type="common">Sphingomonas wittichii</name>
    <dbReference type="NCBI Taxonomy" id="392499"/>
    <lineage>
        <taxon>Bacteria</taxon>
        <taxon>Pseudomonadati</taxon>
        <taxon>Pseudomonadota</taxon>
        <taxon>Alphaproteobacteria</taxon>
        <taxon>Sphingomonadales</taxon>
        <taxon>Sphingomonadaceae</taxon>
        <taxon>Rhizorhabdus</taxon>
    </lineage>
</organism>
<evidence type="ECO:0000259" key="2">
    <source>
        <dbReference type="Pfam" id="PF09335"/>
    </source>
</evidence>
<feature type="domain" description="VTT" evidence="2">
    <location>
        <begin position="52"/>
        <end position="167"/>
    </location>
</feature>
<dbReference type="PANTHER" id="PTHR42709:SF11">
    <property type="entry name" value="DEDA FAMILY PROTEIN"/>
    <property type="match status" value="1"/>
</dbReference>
<feature type="transmembrane region" description="Helical" evidence="1">
    <location>
        <begin position="65"/>
        <end position="87"/>
    </location>
</feature>
<dbReference type="GO" id="GO:0005886">
    <property type="term" value="C:plasma membrane"/>
    <property type="evidence" value="ECO:0007669"/>
    <property type="project" value="TreeGrafter"/>
</dbReference>
<sequence>MTIFAIPVVIFGDRIEDYLNFERIIFLLKEHGSLAAVAGIAAISADLFIPTPAHAIMTGFGLVHGWFVGGVLASAGTFLAGTIAYWLSRVMGQRAARFIAGEEDMEKLHALFERYGFGAIIISRWIPIVPEVLSCLAGMTRMPHARFALGNLIGSLSVGFFYAGLGDAYGGTPQFALTLSVVLPFLLLPLFLLIAARSRRAA</sequence>
<feature type="transmembrane region" description="Helical" evidence="1">
    <location>
        <begin position="177"/>
        <end position="196"/>
    </location>
</feature>
<keyword evidence="4" id="KW-1185">Reference proteome</keyword>
<reference evidence="3 4" key="1">
    <citation type="journal article" date="2010" name="J. Bacteriol.">
        <title>Genome sequence of the dioxin-mineralizing bacterium Sphingomonas wittichii RW1.</title>
        <authorList>
            <person name="Miller T.R."/>
            <person name="Delcher A.L."/>
            <person name="Salzberg S.L."/>
            <person name="Saunders E."/>
            <person name="Detter J.C."/>
            <person name="Halden R.U."/>
        </authorList>
    </citation>
    <scope>NUCLEOTIDE SEQUENCE [LARGE SCALE GENOMIC DNA]</scope>
    <source>
        <strain evidence="4">DSM 6014 / CCUG 31198 / JCM 15750 / NBRC 105917 / EY 4224 / RW1</strain>
    </source>
</reference>
<keyword evidence="1" id="KW-1133">Transmembrane helix</keyword>
<gene>
    <name evidence="3" type="ordered locus">Swit_1435</name>
</gene>
<evidence type="ECO:0000256" key="1">
    <source>
        <dbReference type="SAM" id="Phobius"/>
    </source>
</evidence>
<keyword evidence="1" id="KW-0812">Transmembrane</keyword>
<dbReference type="Proteomes" id="UP000001989">
    <property type="component" value="Chromosome"/>
</dbReference>
<dbReference type="InterPro" id="IPR032816">
    <property type="entry name" value="VTT_dom"/>
</dbReference>
<protein>
    <submittedName>
        <fullName evidence="3">SNARE associated Golgi protein</fullName>
    </submittedName>
</protein>
<feature type="transmembrane region" description="Helical" evidence="1">
    <location>
        <begin position="147"/>
        <end position="165"/>
    </location>
</feature>
<name>A0A9J9HAK3_RHIWR</name>
<evidence type="ECO:0000313" key="4">
    <source>
        <dbReference type="Proteomes" id="UP000001989"/>
    </source>
</evidence>
<dbReference type="PANTHER" id="PTHR42709">
    <property type="entry name" value="ALKALINE PHOSPHATASE LIKE PROTEIN"/>
    <property type="match status" value="1"/>
</dbReference>
<dbReference type="EMBL" id="CP000699">
    <property type="protein sequence ID" value="ABQ67799.1"/>
    <property type="molecule type" value="Genomic_DNA"/>
</dbReference>
<evidence type="ECO:0000313" key="3">
    <source>
        <dbReference type="EMBL" id="ABQ67799.1"/>
    </source>
</evidence>
<accession>A0A9J9HAK3</accession>
<dbReference type="KEGG" id="swi:Swit_1435"/>
<dbReference type="AlphaFoldDB" id="A0A9J9HAK3"/>
<dbReference type="Pfam" id="PF09335">
    <property type="entry name" value="VTT_dom"/>
    <property type="match status" value="1"/>
</dbReference>
<keyword evidence="1" id="KW-0472">Membrane</keyword>
<feature type="transmembrane region" description="Helical" evidence="1">
    <location>
        <begin position="33"/>
        <end position="53"/>
    </location>
</feature>
<dbReference type="InterPro" id="IPR051311">
    <property type="entry name" value="DedA_domain"/>
</dbReference>
<proteinExistence type="predicted"/>